<evidence type="ECO:0008006" key="3">
    <source>
        <dbReference type="Google" id="ProtNLM"/>
    </source>
</evidence>
<dbReference type="STRING" id="170623.SAMN04244579_02677"/>
<sequence>MAKTAAEQLALCLDFEPVRAERRKPRAQDRRKPRQLGEPYYPFDADLARQTILDQLRKAGGEWVSKSRIFRACGMHPGDVAALAWRMADDGMVEIGQKFWPYDRYRIAGVQ</sequence>
<evidence type="ECO:0000313" key="1">
    <source>
        <dbReference type="EMBL" id="SEI98139.1"/>
    </source>
</evidence>
<accession>A0A1H6V0N1</accession>
<evidence type="ECO:0000313" key="2">
    <source>
        <dbReference type="Proteomes" id="UP000199005"/>
    </source>
</evidence>
<organism evidence="1 2">
    <name type="scientific">Azotobacter beijerinckii</name>
    <dbReference type="NCBI Taxonomy" id="170623"/>
    <lineage>
        <taxon>Bacteria</taxon>
        <taxon>Pseudomonadati</taxon>
        <taxon>Pseudomonadota</taxon>
        <taxon>Gammaproteobacteria</taxon>
        <taxon>Pseudomonadales</taxon>
        <taxon>Pseudomonadaceae</taxon>
        <taxon>Azotobacter</taxon>
    </lineage>
</organism>
<protein>
    <recommendedName>
        <fullName evidence="3">Helix-turn-helix domain-containing protein</fullName>
    </recommendedName>
</protein>
<reference evidence="1 2" key="1">
    <citation type="submission" date="2016-10" db="EMBL/GenBank/DDBJ databases">
        <authorList>
            <person name="de Groot N.N."/>
        </authorList>
    </citation>
    <scope>NUCLEOTIDE SEQUENCE [LARGE SCALE GENOMIC DNA]</scope>
    <source>
        <strain evidence="1 2">DSM 1041</strain>
    </source>
</reference>
<dbReference type="RefSeq" id="WP_090900133.1">
    <property type="nucleotide sequence ID" value="NZ_FNYO01000030.1"/>
</dbReference>
<dbReference type="EMBL" id="FNYO01000030">
    <property type="protein sequence ID" value="SEI98139.1"/>
    <property type="molecule type" value="Genomic_DNA"/>
</dbReference>
<dbReference type="Proteomes" id="UP000199005">
    <property type="component" value="Unassembled WGS sequence"/>
</dbReference>
<proteinExistence type="predicted"/>
<name>A0A1H6V0N1_9GAMM</name>
<dbReference type="AlphaFoldDB" id="A0A1H6V0N1"/>
<gene>
    <name evidence="1" type="ORF">SAMN04244579_02677</name>
</gene>